<evidence type="ECO:0000259" key="7">
    <source>
        <dbReference type="Pfam" id="PF04389"/>
    </source>
</evidence>
<dbReference type="Proteomes" id="UP001266305">
    <property type="component" value="Unassembled WGS sequence"/>
</dbReference>
<dbReference type="Pfam" id="PF04389">
    <property type="entry name" value="Peptidase_M28"/>
    <property type="match status" value="1"/>
</dbReference>
<comment type="similarity">
    <text evidence="2">Belongs to the glutaminyl-peptide cyclotransferase family.</text>
</comment>
<reference evidence="8 9" key="1">
    <citation type="submission" date="2023-05" db="EMBL/GenBank/DDBJ databases">
        <title>B98-5 Cell Line De Novo Hybrid Assembly: An Optical Mapping Approach.</title>
        <authorList>
            <person name="Kananen K."/>
            <person name="Auerbach J.A."/>
            <person name="Kautto E."/>
            <person name="Blachly J.S."/>
        </authorList>
    </citation>
    <scope>NUCLEOTIDE SEQUENCE [LARGE SCALE GENOMIC DNA]</scope>
    <source>
        <strain evidence="8">B95-8</strain>
        <tissue evidence="8">Cell line</tissue>
    </source>
</reference>
<dbReference type="EMBL" id="JASSZA010000019">
    <property type="protein sequence ID" value="KAK2088710.1"/>
    <property type="molecule type" value="Genomic_DNA"/>
</dbReference>
<organism evidence="8 9">
    <name type="scientific">Saguinus oedipus</name>
    <name type="common">Cotton-top tamarin</name>
    <name type="synonym">Oedipomidas oedipus</name>
    <dbReference type="NCBI Taxonomy" id="9490"/>
    <lineage>
        <taxon>Eukaryota</taxon>
        <taxon>Metazoa</taxon>
        <taxon>Chordata</taxon>
        <taxon>Craniata</taxon>
        <taxon>Vertebrata</taxon>
        <taxon>Euteleostomi</taxon>
        <taxon>Mammalia</taxon>
        <taxon>Eutheria</taxon>
        <taxon>Euarchontoglires</taxon>
        <taxon>Primates</taxon>
        <taxon>Haplorrhini</taxon>
        <taxon>Platyrrhini</taxon>
        <taxon>Cebidae</taxon>
        <taxon>Callitrichinae</taxon>
        <taxon>Saguinus</taxon>
    </lineage>
</organism>
<protein>
    <recommendedName>
        <fullName evidence="3">glutaminyl-peptide cyclotransferase</fullName>
        <ecNumber evidence="3">2.3.2.5</ecNumber>
    </recommendedName>
</protein>
<dbReference type="PANTHER" id="PTHR12283:SF3">
    <property type="entry name" value="GLUTAMINYL-PEPTIDE CYCLOTRANSFERASE-LIKE PROTEIN"/>
    <property type="match status" value="1"/>
</dbReference>
<feature type="compositionally biased region" description="Polar residues" evidence="6">
    <location>
        <begin position="26"/>
        <end position="38"/>
    </location>
</feature>
<evidence type="ECO:0000256" key="5">
    <source>
        <dbReference type="ARBA" id="ARBA00023315"/>
    </source>
</evidence>
<sequence length="133" mass="14075">MTRALPLGALPSSDLWTGDFGLLRTNPSSQIAPTSREASASFEPAAVSSPGSDVLPTRGADWLRGRRPHPLPPQSGPDEVSSVTSGVPVLHLISTPFPAVWHTPADTEANLHPPTVHNLSRILAVFLAEYLGL</sequence>
<dbReference type="InterPro" id="IPR040234">
    <property type="entry name" value="QC/QCL"/>
</dbReference>
<proteinExistence type="inferred from homology"/>
<dbReference type="InterPro" id="IPR007484">
    <property type="entry name" value="Peptidase_M28"/>
</dbReference>
<evidence type="ECO:0000256" key="4">
    <source>
        <dbReference type="ARBA" id="ARBA00022679"/>
    </source>
</evidence>
<comment type="caution">
    <text evidence="8">The sequence shown here is derived from an EMBL/GenBank/DDBJ whole genome shotgun (WGS) entry which is preliminary data.</text>
</comment>
<keyword evidence="4" id="KW-0808">Transferase</keyword>
<evidence type="ECO:0000313" key="9">
    <source>
        <dbReference type="Proteomes" id="UP001266305"/>
    </source>
</evidence>
<evidence type="ECO:0000256" key="3">
    <source>
        <dbReference type="ARBA" id="ARBA00012012"/>
    </source>
</evidence>
<evidence type="ECO:0000256" key="1">
    <source>
        <dbReference type="ARBA" id="ARBA00000001"/>
    </source>
</evidence>
<accession>A0ABQ9TW37</accession>
<name>A0ABQ9TW37_SAGOE</name>
<feature type="domain" description="Peptidase M28" evidence="7">
    <location>
        <begin position="75"/>
        <end position="125"/>
    </location>
</feature>
<dbReference type="EC" id="2.3.2.5" evidence="3"/>
<dbReference type="Gene3D" id="3.40.630.10">
    <property type="entry name" value="Zn peptidases"/>
    <property type="match status" value="1"/>
</dbReference>
<evidence type="ECO:0000313" key="8">
    <source>
        <dbReference type="EMBL" id="KAK2088710.1"/>
    </source>
</evidence>
<keyword evidence="5" id="KW-0012">Acyltransferase</keyword>
<evidence type="ECO:0000256" key="6">
    <source>
        <dbReference type="SAM" id="MobiDB-lite"/>
    </source>
</evidence>
<dbReference type="SUPFAM" id="SSF53187">
    <property type="entry name" value="Zn-dependent exopeptidases"/>
    <property type="match status" value="1"/>
</dbReference>
<keyword evidence="9" id="KW-1185">Reference proteome</keyword>
<feature type="region of interest" description="Disordered" evidence="6">
    <location>
        <begin position="26"/>
        <end position="83"/>
    </location>
</feature>
<comment type="catalytic activity">
    <reaction evidence="1">
        <text>N-terminal L-glutaminyl-[peptide] = N-terminal 5-oxo-L-prolyl-[peptide] + NH4(+)</text>
        <dbReference type="Rhea" id="RHEA:23652"/>
        <dbReference type="Rhea" id="RHEA-COMP:11736"/>
        <dbReference type="Rhea" id="RHEA-COMP:11846"/>
        <dbReference type="ChEBI" id="CHEBI:28938"/>
        <dbReference type="ChEBI" id="CHEBI:64722"/>
        <dbReference type="ChEBI" id="CHEBI:87215"/>
        <dbReference type="EC" id="2.3.2.5"/>
    </reaction>
</comment>
<evidence type="ECO:0000256" key="2">
    <source>
        <dbReference type="ARBA" id="ARBA00006014"/>
    </source>
</evidence>
<gene>
    <name evidence="8" type="ORF">P7K49_034617</name>
</gene>
<dbReference type="PANTHER" id="PTHR12283">
    <property type="entry name" value="GLUTAMINYL-PEPTIDE CYCLOTRANSFERASE"/>
    <property type="match status" value="1"/>
</dbReference>